<sequence>MSLSPLPVELWLDIFRWSTISRSTPSLCATTYCPFQADALDAIDQEAVAVKRTLVCVCKQWCHLAKNLLLEDVVIRRDGSSLKRALQAEGEKGGYSRVRRACLPYSSCIPCNSDLTEAAALLKVCPQLEVLVRPIPALQDELRFELPGEECPPLTSLKRLDWWHHNDAARCGGVNALTDVLHAAPNLQYLSLGGDMWLNLLQRKPIELPSLSTLRIRRMNVLFLHQICRWSLPSLRHVIIDTYTNHRLFDDFWSTFGDQIKSLELGRSLKFYVLDMVYHVLANCPNLEELNYYVQFTASPHLPLDRHISLTTVRLHAAPNSFFTEGGNAYWEHIGEHFSAFCQPLFPALKRFVLHGDWEAVRWDSRFRLLTQKLKDRGCVIEFNQPS</sequence>
<dbReference type="Proteomes" id="UP000186601">
    <property type="component" value="Unassembled WGS sequence"/>
</dbReference>
<gene>
    <name evidence="1" type="ORF">PHLCEN_2v5864</name>
</gene>
<dbReference type="SUPFAM" id="SSF52047">
    <property type="entry name" value="RNI-like"/>
    <property type="match status" value="1"/>
</dbReference>
<dbReference type="OrthoDB" id="3256525at2759"/>
<keyword evidence="2" id="KW-1185">Reference proteome</keyword>
<dbReference type="AlphaFoldDB" id="A0A2R6P142"/>
<comment type="caution">
    <text evidence="1">The sequence shown here is derived from an EMBL/GenBank/DDBJ whole genome shotgun (WGS) entry which is preliminary data.</text>
</comment>
<evidence type="ECO:0000313" key="2">
    <source>
        <dbReference type="Proteomes" id="UP000186601"/>
    </source>
</evidence>
<evidence type="ECO:0000313" key="1">
    <source>
        <dbReference type="EMBL" id="PSR83060.1"/>
    </source>
</evidence>
<protein>
    <recommendedName>
        <fullName evidence="3">F-box domain-containing protein</fullName>
    </recommendedName>
</protein>
<dbReference type="InterPro" id="IPR032675">
    <property type="entry name" value="LRR_dom_sf"/>
</dbReference>
<accession>A0A2R6P142</accession>
<dbReference type="EMBL" id="MLYV02000566">
    <property type="protein sequence ID" value="PSR83060.1"/>
    <property type="molecule type" value="Genomic_DNA"/>
</dbReference>
<name>A0A2R6P142_9APHY</name>
<organism evidence="1 2">
    <name type="scientific">Hermanssonia centrifuga</name>
    <dbReference type="NCBI Taxonomy" id="98765"/>
    <lineage>
        <taxon>Eukaryota</taxon>
        <taxon>Fungi</taxon>
        <taxon>Dikarya</taxon>
        <taxon>Basidiomycota</taxon>
        <taxon>Agaricomycotina</taxon>
        <taxon>Agaricomycetes</taxon>
        <taxon>Polyporales</taxon>
        <taxon>Meruliaceae</taxon>
        <taxon>Hermanssonia</taxon>
    </lineage>
</organism>
<dbReference type="Gene3D" id="3.80.10.10">
    <property type="entry name" value="Ribonuclease Inhibitor"/>
    <property type="match status" value="1"/>
</dbReference>
<evidence type="ECO:0008006" key="3">
    <source>
        <dbReference type="Google" id="ProtNLM"/>
    </source>
</evidence>
<proteinExistence type="predicted"/>
<reference evidence="1 2" key="1">
    <citation type="submission" date="2018-02" db="EMBL/GenBank/DDBJ databases">
        <title>Genome sequence of the basidiomycete white-rot fungus Phlebia centrifuga.</title>
        <authorList>
            <person name="Granchi Z."/>
            <person name="Peng M."/>
            <person name="de Vries R.P."/>
            <person name="Hilden K."/>
            <person name="Makela M.R."/>
            <person name="Grigoriev I."/>
            <person name="Riley R."/>
        </authorList>
    </citation>
    <scope>NUCLEOTIDE SEQUENCE [LARGE SCALE GENOMIC DNA]</scope>
    <source>
        <strain evidence="1 2">FBCC195</strain>
    </source>
</reference>